<evidence type="ECO:0000313" key="1">
    <source>
        <dbReference type="EnsemblPlants" id="MELO3C029308.2.1"/>
    </source>
</evidence>
<proteinExistence type="predicted"/>
<name>A0A9I9E674_CUCME</name>
<sequence>MICFRFVLDDEDPILGYLLGRIQHSFIHILGKLLRFNQDQKAYNL</sequence>
<protein>
    <submittedName>
        <fullName evidence="1">Uncharacterized protein</fullName>
    </submittedName>
</protein>
<dbReference type="Gramene" id="MELO3C029308.2.1">
    <property type="protein sequence ID" value="MELO3C029308.2.1"/>
    <property type="gene ID" value="MELO3C029308.2"/>
</dbReference>
<dbReference type="EnsemblPlants" id="MELO3C029308.2.1">
    <property type="protein sequence ID" value="MELO3C029308.2.1"/>
    <property type="gene ID" value="MELO3C029308.2"/>
</dbReference>
<dbReference type="AlphaFoldDB" id="A0A9I9E674"/>
<accession>A0A9I9E674</accession>
<reference evidence="1" key="1">
    <citation type="submission" date="2023-03" db="UniProtKB">
        <authorList>
            <consortium name="EnsemblPlants"/>
        </authorList>
    </citation>
    <scope>IDENTIFICATION</scope>
</reference>
<organism evidence="1">
    <name type="scientific">Cucumis melo</name>
    <name type="common">Muskmelon</name>
    <dbReference type="NCBI Taxonomy" id="3656"/>
    <lineage>
        <taxon>Eukaryota</taxon>
        <taxon>Viridiplantae</taxon>
        <taxon>Streptophyta</taxon>
        <taxon>Embryophyta</taxon>
        <taxon>Tracheophyta</taxon>
        <taxon>Spermatophyta</taxon>
        <taxon>Magnoliopsida</taxon>
        <taxon>eudicotyledons</taxon>
        <taxon>Gunneridae</taxon>
        <taxon>Pentapetalae</taxon>
        <taxon>rosids</taxon>
        <taxon>fabids</taxon>
        <taxon>Cucurbitales</taxon>
        <taxon>Cucurbitaceae</taxon>
        <taxon>Benincaseae</taxon>
        <taxon>Cucumis</taxon>
    </lineage>
</organism>